<dbReference type="PANTHER" id="PTHR30267:SF2">
    <property type="entry name" value="PROTEIN PRKA"/>
    <property type="match status" value="1"/>
</dbReference>
<dbReference type="Proteomes" id="UP001271780">
    <property type="component" value="Unassembled WGS sequence"/>
</dbReference>
<keyword evidence="3" id="KW-1185">Reference proteome</keyword>
<dbReference type="InterPro" id="IPR013153">
    <property type="entry name" value="Prk_AAA"/>
</dbReference>
<proteinExistence type="predicted"/>
<keyword evidence="2" id="KW-0808">Transferase</keyword>
<dbReference type="SUPFAM" id="SSF52540">
    <property type="entry name" value="P-loop containing nucleoside triphosphate hydrolases"/>
    <property type="match status" value="1"/>
</dbReference>
<accession>A0ABU4XI36</accession>
<dbReference type="Pfam" id="PF06798">
    <property type="entry name" value="PrkA"/>
    <property type="match status" value="1"/>
</dbReference>
<dbReference type="Pfam" id="PF08298">
    <property type="entry name" value="AAA_PrkA"/>
    <property type="match status" value="1"/>
</dbReference>
<keyword evidence="2" id="KW-0418">Kinase</keyword>
<dbReference type="InterPro" id="IPR010650">
    <property type="entry name" value="PrkA_C"/>
</dbReference>
<comment type="caution">
    <text evidence="2">The sequence shown here is derived from an EMBL/GenBank/DDBJ whole genome shotgun (WGS) entry which is preliminary data.</text>
</comment>
<sequence length="649" mass="74545">MRENQSDVFDLFSEIYANAAQEEISLQQYLLACREDKSMYASAPERMVEAIGEPNLVDTSKDERLGRIFSNRTIKVYPSFSDFYGMEDTIERIAGYFRYASQGLEERKQILYLLGPVGGGKSSLAERLKKLMEQRPIYTLKVGNQISPIFESPLGLFHPDRMGDLLEDKYGIARRRLNGLISPWAAKRLDELSGDISKFSVVKLSPSRLRQIAIAKTEPGDENNQDVSALVGKVDIRQLENFSQSDPDAYSYSGGLNRTTQGLLEFVEMFKAPIKVLHPLLTATQEGSYNGTENFGAFPYQGIVVAHSNESEWQQFKNNKNNEAFLDRILVVKVPYCLRITEERQIYEKLLRESDLANSPCAPEVLDILSRFTVSTRLAEHENSPLYTKMRAYDGENLKEIDPKAKSVQEYRDAAGVDEGMTGVSTRFAFKILSQTFNYDTKEVAADPVHLMYILEEAIKREQFPKETEAAYLEFIKSELATRYAEFIGHEIQKAYLESYSEYGQNLFDRYIAYADAWIEDQDYKDPDTGQILNREVLDKELSQVEKPAGIANPKDFRNEVVKFTLRARARNHGRNPSWTSYEKLREVIEKRMFGQVEDLLPVISFGSKQDSVTEKRHNEFVQRMVERGYTQRQVRRLVDWYMRVNKAG</sequence>
<gene>
    <name evidence="2" type="ORF">RFM27_16560</name>
</gene>
<name>A0ABU4XI36_9HYPH</name>
<protein>
    <submittedName>
        <fullName evidence="2">PrkA family serine protein kinase</fullName>
    </submittedName>
</protein>
<dbReference type="PANTHER" id="PTHR30267">
    <property type="entry name" value="PROTEIN KINASE PRKA"/>
    <property type="match status" value="1"/>
</dbReference>
<reference evidence="2 3" key="1">
    <citation type="submission" date="2023-08" db="EMBL/GenBank/DDBJ databases">
        <title>Implementing the SeqCode for naming new Mesorhizobium species isolated from Vachellia karroo root nodules.</title>
        <authorList>
            <person name="Van Lill M."/>
        </authorList>
    </citation>
    <scope>NUCLEOTIDE SEQUENCE [LARGE SCALE GENOMIC DNA]</scope>
    <source>
        <strain evidence="2 3">VK23A</strain>
    </source>
</reference>
<evidence type="ECO:0000313" key="3">
    <source>
        <dbReference type="Proteomes" id="UP001271780"/>
    </source>
</evidence>
<dbReference type="InterPro" id="IPR057741">
    <property type="entry name" value="YeaG"/>
</dbReference>
<dbReference type="RefSeq" id="WP_292323265.1">
    <property type="nucleotide sequence ID" value="NZ_JAVIIX010000008.1"/>
</dbReference>
<dbReference type="EMBL" id="JAVIIZ010000009">
    <property type="protein sequence ID" value="MDX8473693.1"/>
    <property type="molecule type" value="Genomic_DNA"/>
</dbReference>
<dbReference type="InterPro" id="IPR027417">
    <property type="entry name" value="P-loop_NTPase"/>
</dbReference>
<dbReference type="GO" id="GO:0016301">
    <property type="term" value="F:kinase activity"/>
    <property type="evidence" value="ECO:0007669"/>
    <property type="project" value="UniProtKB-KW"/>
</dbReference>
<organism evidence="2 3">
    <name type="scientific">Mesorhizobium dulcispinae</name>
    <dbReference type="NCBI Taxonomy" id="3072316"/>
    <lineage>
        <taxon>Bacteria</taxon>
        <taxon>Pseudomonadati</taxon>
        <taxon>Pseudomonadota</taxon>
        <taxon>Alphaproteobacteria</taxon>
        <taxon>Hyphomicrobiales</taxon>
        <taxon>Phyllobacteriaceae</taxon>
        <taxon>Mesorhizobium</taxon>
    </lineage>
</organism>
<evidence type="ECO:0000313" key="2">
    <source>
        <dbReference type="EMBL" id="MDX8473693.1"/>
    </source>
</evidence>
<dbReference type="InterPro" id="IPR016230">
    <property type="entry name" value="PrkA/YeaG"/>
</dbReference>
<dbReference type="SMART" id="SM00763">
    <property type="entry name" value="AAA_PrkA"/>
    <property type="match status" value="1"/>
</dbReference>
<dbReference type="NCBIfam" id="NF011999">
    <property type="entry name" value="PRK15455.1"/>
    <property type="match status" value="1"/>
</dbReference>
<feature type="domain" description="PrkA AAA" evidence="1">
    <location>
        <begin position="24"/>
        <end position="385"/>
    </location>
</feature>
<dbReference type="PIRSF" id="PIRSF000549">
    <property type="entry name" value="Ser_prot_kin"/>
    <property type="match status" value="1"/>
</dbReference>
<evidence type="ECO:0000259" key="1">
    <source>
        <dbReference type="SMART" id="SM00763"/>
    </source>
</evidence>
<dbReference type="Gene3D" id="3.40.50.300">
    <property type="entry name" value="P-loop containing nucleotide triphosphate hydrolases"/>
    <property type="match status" value="1"/>
</dbReference>